<dbReference type="Pfam" id="PF00990">
    <property type="entry name" value="GGDEF"/>
    <property type="match status" value="2"/>
</dbReference>
<reference evidence="3" key="1">
    <citation type="journal article" date="2021" name="PeerJ">
        <title>Extensive microbial diversity within the chicken gut microbiome revealed by metagenomics and culture.</title>
        <authorList>
            <person name="Gilroy R."/>
            <person name="Ravi A."/>
            <person name="Getino M."/>
            <person name="Pursley I."/>
            <person name="Horton D.L."/>
            <person name="Alikhan N.F."/>
            <person name="Baker D."/>
            <person name="Gharbi K."/>
            <person name="Hall N."/>
            <person name="Watson M."/>
            <person name="Adriaenssens E.M."/>
            <person name="Foster-Nyarko E."/>
            <person name="Jarju S."/>
            <person name="Secka A."/>
            <person name="Antonio M."/>
            <person name="Oren A."/>
            <person name="Chaudhuri R.R."/>
            <person name="La Ragione R."/>
            <person name="Hildebrand F."/>
            <person name="Pallen M.J."/>
        </authorList>
    </citation>
    <scope>NUCLEOTIDE SEQUENCE</scope>
    <source>
        <strain evidence="3">14324</strain>
    </source>
</reference>
<dbReference type="InterPro" id="IPR050706">
    <property type="entry name" value="Cyclic-di-GMP_PDE-like"/>
</dbReference>
<accession>A0A9D2DTL6</accession>
<feature type="domain" description="EAL" evidence="1">
    <location>
        <begin position="672"/>
        <end position="926"/>
    </location>
</feature>
<dbReference type="InterPro" id="IPR000160">
    <property type="entry name" value="GGDEF_dom"/>
</dbReference>
<dbReference type="GO" id="GO:0071111">
    <property type="term" value="F:cyclic-guanylate-specific phosphodiesterase activity"/>
    <property type="evidence" value="ECO:0007669"/>
    <property type="project" value="InterPro"/>
</dbReference>
<dbReference type="Pfam" id="PF00563">
    <property type="entry name" value="EAL"/>
    <property type="match status" value="1"/>
</dbReference>
<dbReference type="InterPro" id="IPR035919">
    <property type="entry name" value="EAL_sf"/>
</dbReference>
<protein>
    <submittedName>
        <fullName evidence="3">EAL domain-containing protein</fullName>
    </submittedName>
</protein>
<dbReference type="Proteomes" id="UP000824041">
    <property type="component" value="Unassembled WGS sequence"/>
</dbReference>
<dbReference type="SUPFAM" id="SSF55073">
    <property type="entry name" value="Nucleotide cyclase"/>
    <property type="match status" value="2"/>
</dbReference>
<feature type="domain" description="GGDEF" evidence="2">
    <location>
        <begin position="165"/>
        <end position="298"/>
    </location>
</feature>
<comment type="caution">
    <text evidence="3">The sequence shown here is derived from an EMBL/GenBank/DDBJ whole genome shotgun (WGS) entry which is preliminary data.</text>
</comment>
<dbReference type="SUPFAM" id="SSF141868">
    <property type="entry name" value="EAL domain-like"/>
    <property type="match status" value="1"/>
</dbReference>
<feature type="domain" description="GGDEF" evidence="2">
    <location>
        <begin position="526"/>
        <end position="663"/>
    </location>
</feature>
<dbReference type="Gene3D" id="3.20.20.450">
    <property type="entry name" value="EAL domain"/>
    <property type="match status" value="1"/>
</dbReference>
<evidence type="ECO:0000259" key="1">
    <source>
        <dbReference type="PROSITE" id="PS50883"/>
    </source>
</evidence>
<dbReference type="EMBL" id="DXBU01000131">
    <property type="protein sequence ID" value="HIZ23047.1"/>
    <property type="molecule type" value="Genomic_DNA"/>
</dbReference>
<organism evidence="3 4">
    <name type="scientific">Candidatus Blautia faecigallinarum</name>
    <dbReference type="NCBI Taxonomy" id="2838488"/>
    <lineage>
        <taxon>Bacteria</taxon>
        <taxon>Bacillati</taxon>
        <taxon>Bacillota</taxon>
        <taxon>Clostridia</taxon>
        <taxon>Lachnospirales</taxon>
        <taxon>Lachnospiraceae</taxon>
        <taxon>Blautia</taxon>
    </lineage>
</organism>
<dbReference type="CDD" id="cd01949">
    <property type="entry name" value="GGDEF"/>
    <property type="match status" value="1"/>
</dbReference>
<dbReference type="NCBIfam" id="TIGR00254">
    <property type="entry name" value="GGDEF"/>
    <property type="match status" value="1"/>
</dbReference>
<evidence type="ECO:0000259" key="2">
    <source>
        <dbReference type="PROSITE" id="PS50887"/>
    </source>
</evidence>
<dbReference type="SMART" id="SM00052">
    <property type="entry name" value="EAL"/>
    <property type="match status" value="1"/>
</dbReference>
<evidence type="ECO:0000313" key="3">
    <source>
        <dbReference type="EMBL" id="HIZ23047.1"/>
    </source>
</evidence>
<proteinExistence type="predicted"/>
<dbReference type="PROSITE" id="PS50887">
    <property type="entry name" value="GGDEF"/>
    <property type="match status" value="2"/>
</dbReference>
<dbReference type="PANTHER" id="PTHR33121:SF79">
    <property type="entry name" value="CYCLIC DI-GMP PHOSPHODIESTERASE PDED-RELATED"/>
    <property type="match status" value="1"/>
</dbReference>
<dbReference type="FunFam" id="3.30.70.270:FF:000001">
    <property type="entry name" value="Diguanylate cyclase domain protein"/>
    <property type="match status" value="1"/>
</dbReference>
<dbReference type="PANTHER" id="PTHR33121">
    <property type="entry name" value="CYCLIC DI-GMP PHOSPHODIESTERASE PDEF"/>
    <property type="match status" value="1"/>
</dbReference>
<dbReference type="InterPro" id="IPR029016">
    <property type="entry name" value="GAF-like_dom_sf"/>
</dbReference>
<dbReference type="PROSITE" id="PS50883">
    <property type="entry name" value="EAL"/>
    <property type="match status" value="1"/>
</dbReference>
<reference evidence="3" key="2">
    <citation type="submission" date="2021-04" db="EMBL/GenBank/DDBJ databases">
        <authorList>
            <person name="Gilroy R."/>
        </authorList>
    </citation>
    <scope>NUCLEOTIDE SEQUENCE</scope>
    <source>
        <strain evidence="3">14324</strain>
    </source>
</reference>
<name>A0A9D2DTL6_9FIRM</name>
<sequence length="927" mass="107873">MNPEQNTRRIGKDQAKEILTAIFKNKEFTICEYAEDTDTFILYDEEMDVRREIPDYLDYLQSGSAVLPEDRGRLRDLYLGKEEGPVEIQVKKDTQTARLLIQSLSLDGEDGNKRQIFMCKDITKEKNREQFLKEQAARDSLTMLYNDSYGKKLVNDYLQNKDPYSTCGIMVLDIDYFKYVNDTFGHLFGDLVLTELARLLREIFAKKDVLMRFGGDEFVVFLKDISHSGLLKKGMQLIREVRGLKFKDKDYSMTCSVGICYLPENESGYTYDQLFRNADWALYQAKENGKDQYVFCDNLRRFELMEDTMPDQGGSIDARYLRNDLISTAFEIFEKTNSFPAAMEQMLEIIGYRFRLDRITVIRTDIQEKNTGRQYQWTSEYAPEVLKENAGFTKEDFLTLFRSYDEYRTTVLQHDDMAMYSPQGAALLMQGQAKTVLYAAMYCEGKYTGAISYVDCREKRYWTRQNRKELGEVTKIISAHLSRSQAVNRRGSEQLRQAEYDSLTGLMSFSRFREELERLIVGNYVVSEFLLYIDFSGFKYFNQKYGYSRGDQLLKEFCNYFMEKLGNEEGVYFTRVVSDQFLMLLPHRRQTDIVEELTRVCGEFPEYISGRIKGYRPWIRIGVYQIQQDCISSSFAVDAANYARLQIPGNLEKASVPVRLYDEELERKRGLENEIVNEIGEAIKEQRFLVYLQPKISLKDGRVIGAEALVRWKTRDGRILVPSQFIPTCESTGQIRELDFYVFEKVAEFLAKNQRLGRKQVPISVNTSILHASDEHTVQRYFSILEKHHVDPRYVEIELTETSTVKEYEEAKRLFREFHGMGIRTAIDDFGAGYSVLNSIIDIPADTIKLDRIFMKNCKSSSKGNYFLKRVIELIRGLGYHVICEGVESEDQVQILRDAGCEEAQGFLFAQPLAMEEYEAFVYQENK</sequence>
<dbReference type="InterPro" id="IPR029787">
    <property type="entry name" value="Nucleotide_cyclase"/>
</dbReference>
<dbReference type="AlphaFoldDB" id="A0A9D2DTL6"/>
<dbReference type="InterPro" id="IPR043128">
    <property type="entry name" value="Rev_trsase/Diguanyl_cyclase"/>
</dbReference>
<dbReference type="CDD" id="cd01948">
    <property type="entry name" value="EAL"/>
    <property type="match status" value="1"/>
</dbReference>
<dbReference type="Gene3D" id="3.30.450.40">
    <property type="match status" value="1"/>
</dbReference>
<dbReference type="InterPro" id="IPR001633">
    <property type="entry name" value="EAL_dom"/>
</dbReference>
<evidence type="ECO:0000313" key="4">
    <source>
        <dbReference type="Proteomes" id="UP000824041"/>
    </source>
</evidence>
<dbReference type="Gene3D" id="3.30.70.270">
    <property type="match status" value="2"/>
</dbReference>
<gene>
    <name evidence="3" type="ORF">IAA21_09670</name>
</gene>
<dbReference type="SMART" id="SM00267">
    <property type="entry name" value="GGDEF"/>
    <property type="match status" value="2"/>
</dbReference>